<dbReference type="EMBL" id="JAUKUC010000001">
    <property type="protein sequence ID" value="MDO1512309.1"/>
    <property type="molecule type" value="Genomic_DNA"/>
</dbReference>
<gene>
    <name evidence="1" type="ORF">Q2T41_06530</name>
</gene>
<proteinExistence type="predicted"/>
<keyword evidence="2" id="KW-1185">Reference proteome</keyword>
<accession>A0ABT8RPM0</accession>
<protein>
    <submittedName>
        <fullName evidence="1">Uncharacterized protein</fullName>
    </submittedName>
</protein>
<dbReference type="Proteomes" id="UP001168579">
    <property type="component" value="Unassembled WGS sequence"/>
</dbReference>
<organism evidence="1 2">
    <name type="scientific">Maribacter confluentis</name>
    <dbReference type="NCBI Taxonomy" id="1656093"/>
    <lineage>
        <taxon>Bacteria</taxon>
        <taxon>Pseudomonadati</taxon>
        <taxon>Bacteroidota</taxon>
        <taxon>Flavobacteriia</taxon>
        <taxon>Flavobacteriales</taxon>
        <taxon>Flavobacteriaceae</taxon>
        <taxon>Maribacter</taxon>
    </lineage>
</organism>
<reference evidence="1" key="1">
    <citation type="journal article" date="2014" name="Int. J. Syst. Evol. Microbiol.">
        <title>Complete genome of a new Firmicutes species belonging to the dominant human colonic microbiota ('Ruminococcus bicirculans') reveals two chromosomes and a selective capacity to utilize plant glucans.</title>
        <authorList>
            <consortium name="NISC Comparative Sequencing Program"/>
            <person name="Wegmann U."/>
            <person name="Louis P."/>
            <person name="Goesmann A."/>
            <person name="Henrissat B."/>
            <person name="Duncan S.H."/>
            <person name="Flint H.J."/>
        </authorList>
    </citation>
    <scope>NUCLEOTIDE SEQUENCE</scope>
    <source>
        <strain evidence="1">CECT 8869</strain>
    </source>
</reference>
<comment type="caution">
    <text evidence="1">The sequence shown here is derived from an EMBL/GenBank/DDBJ whole genome shotgun (WGS) entry which is preliminary data.</text>
</comment>
<name>A0ABT8RPM0_9FLAO</name>
<evidence type="ECO:0000313" key="1">
    <source>
        <dbReference type="EMBL" id="MDO1512309.1"/>
    </source>
</evidence>
<reference evidence="1" key="2">
    <citation type="submission" date="2023-06" db="EMBL/GenBank/DDBJ databases">
        <authorList>
            <person name="Lucena T."/>
            <person name="Sun Q."/>
        </authorList>
    </citation>
    <scope>NUCLEOTIDE SEQUENCE</scope>
    <source>
        <strain evidence="1">CECT 8869</strain>
    </source>
</reference>
<evidence type="ECO:0000313" key="2">
    <source>
        <dbReference type="Proteomes" id="UP001168579"/>
    </source>
</evidence>
<sequence>MSNKKTTFFIYRRWFSCPNGKPTCRLVTDYFFLGAAFGAAFFPAFAGAGFAAGFPADFACAISIEFK</sequence>
<dbReference type="RefSeq" id="WP_304435413.1">
    <property type="nucleotide sequence ID" value="NZ_JAUKUC010000001.1"/>
</dbReference>